<dbReference type="KEGG" id="xak:KIMC2_01970"/>
<proteinExistence type="predicted"/>
<name>A0AAU9D7I7_9LACO</name>
<gene>
    <name evidence="1" type="ORF">KIMC2_01970</name>
</gene>
<evidence type="ECO:0000313" key="1">
    <source>
        <dbReference type="EMBL" id="BDR55635.1"/>
    </source>
</evidence>
<protein>
    <submittedName>
        <fullName evidence="1">Uncharacterized protein</fullName>
    </submittedName>
</protein>
<dbReference type="EMBL" id="AP026801">
    <property type="protein sequence ID" value="BDR55635.1"/>
    <property type="molecule type" value="Genomic_DNA"/>
</dbReference>
<accession>A0AAU9D7I7</accession>
<reference evidence="1 2" key="1">
    <citation type="journal article" date="2023" name="Microbiol. Spectr.">
        <title>Symbiosis of Carpenter Bees with Uncharacterized Lactic Acid Bacteria Showing NAD Auxotrophy.</title>
        <authorList>
            <person name="Kawasaki S."/>
            <person name="Ozawa K."/>
            <person name="Mori T."/>
            <person name="Yamamoto A."/>
            <person name="Ito M."/>
            <person name="Ohkuma M."/>
            <person name="Sakamoto M."/>
            <person name="Matsutani M."/>
        </authorList>
    </citation>
    <scope>NUCLEOTIDE SEQUENCE [LARGE SCALE GENOMIC DNA]</scope>
    <source>
        <strain evidence="1 2">KimC2</strain>
    </source>
</reference>
<sequence>MKGEQDNIRRAKHLFSIYEILQKSIKQIQDKIPESTIECIAPDLLLMQKEIVKEYDELYLLLKIRYLIDRKDFNELNLKYIDFEDGAALKDE</sequence>
<keyword evidence="2" id="KW-1185">Reference proteome</keyword>
<dbReference type="AlphaFoldDB" id="A0AAU9D7I7"/>
<organism evidence="1 2">
    <name type="scientific">Xylocopilactobacillus apis</name>
    <dbReference type="NCBI Taxonomy" id="2932183"/>
    <lineage>
        <taxon>Bacteria</taxon>
        <taxon>Bacillati</taxon>
        <taxon>Bacillota</taxon>
        <taxon>Bacilli</taxon>
        <taxon>Lactobacillales</taxon>
        <taxon>Lactobacillaceae</taxon>
        <taxon>Xylocopilactobacillus</taxon>
    </lineage>
</organism>
<dbReference type="RefSeq" id="WP_317697128.1">
    <property type="nucleotide sequence ID" value="NZ_AP026801.1"/>
</dbReference>
<evidence type="ECO:0000313" key="2">
    <source>
        <dbReference type="Proteomes" id="UP001321804"/>
    </source>
</evidence>
<dbReference type="Proteomes" id="UP001321804">
    <property type="component" value="Chromosome"/>
</dbReference>